<dbReference type="AlphaFoldDB" id="A0A7C3WR74"/>
<sequence>MGKVKFLKDSIKENNEQFYPGQIWASPDLKEVRKILRIKNSKPQKVTWEEDNVERTDVIDEFILWAFKSKARPVTTFLVDEIWK</sequence>
<organism evidence="1">
    <name type="scientific">Dictyoglomus turgidum</name>
    <dbReference type="NCBI Taxonomy" id="513050"/>
    <lineage>
        <taxon>Bacteria</taxon>
        <taxon>Pseudomonadati</taxon>
        <taxon>Dictyoglomota</taxon>
        <taxon>Dictyoglomia</taxon>
        <taxon>Dictyoglomales</taxon>
        <taxon>Dictyoglomaceae</taxon>
        <taxon>Dictyoglomus</taxon>
    </lineage>
</organism>
<protein>
    <submittedName>
        <fullName evidence="1">Uncharacterized protein</fullName>
    </submittedName>
</protein>
<name>A0A7C3WR74_9BACT</name>
<proteinExistence type="predicted"/>
<dbReference type="EMBL" id="DTGA01000091">
    <property type="protein sequence ID" value="HGB30970.1"/>
    <property type="molecule type" value="Genomic_DNA"/>
</dbReference>
<comment type="caution">
    <text evidence="1">The sequence shown here is derived from an EMBL/GenBank/DDBJ whole genome shotgun (WGS) entry which is preliminary data.</text>
</comment>
<accession>A0A7C3WR74</accession>
<reference evidence="1" key="1">
    <citation type="journal article" date="2020" name="mSystems">
        <title>Genome- and Community-Level Interaction Insights into Carbon Utilization and Element Cycling Functions of Hydrothermarchaeota in Hydrothermal Sediment.</title>
        <authorList>
            <person name="Zhou Z."/>
            <person name="Liu Y."/>
            <person name="Xu W."/>
            <person name="Pan J."/>
            <person name="Luo Z.H."/>
            <person name="Li M."/>
        </authorList>
    </citation>
    <scope>NUCLEOTIDE SEQUENCE [LARGE SCALE GENOMIC DNA]</scope>
    <source>
        <strain evidence="1">SpSt-751</strain>
    </source>
</reference>
<gene>
    <name evidence="1" type="ORF">ENV35_03735</name>
</gene>
<evidence type="ECO:0000313" key="1">
    <source>
        <dbReference type="EMBL" id="HGB30970.1"/>
    </source>
</evidence>